<protein>
    <submittedName>
        <fullName evidence="2">YopX domain-containing protein</fullName>
    </submittedName>
</protein>
<comment type="caution">
    <text evidence="2">The sequence shown here is derived from an EMBL/GenBank/DDBJ whole genome shotgun (WGS) entry which is preliminary data.</text>
</comment>
<accession>A0AAD2DDX6</accession>
<dbReference type="AlphaFoldDB" id="A0AAD2DDX6"/>
<proteinExistence type="predicted"/>
<dbReference type="RefSeq" id="WP_317049124.1">
    <property type="nucleotide sequence ID" value="NZ_CAMRXC010000033.1"/>
</dbReference>
<dbReference type="InterPro" id="IPR019096">
    <property type="entry name" value="YopX_protein"/>
</dbReference>
<dbReference type="SUPFAM" id="SSF159006">
    <property type="entry name" value="YopX-like"/>
    <property type="match status" value="1"/>
</dbReference>
<gene>
    <name evidence="2" type="ORF">CNEO2_150002</name>
</gene>
<reference evidence="2" key="1">
    <citation type="submission" date="2022-10" db="EMBL/GenBank/DDBJ databases">
        <authorList>
            <person name="Aires J."/>
            <person name="Mesa V."/>
        </authorList>
    </citation>
    <scope>NUCLEOTIDE SEQUENCE</scope>
    <source>
        <strain evidence="2">Clostridium neonatale JD116</strain>
    </source>
</reference>
<dbReference type="Gene3D" id="2.30.30.290">
    <property type="entry name" value="YopX-like domains"/>
    <property type="match status" value="1"/>
</dbReference>
<dbReference type="InterPro" id="IPR023385">
    <property type="entry name" value="YopX-like_C"/>
</dbReference>
<evidence type="ECO:0000313" key="2">
    <source>
        <dbReference type="EMBL" id="CAI3545373.1"/>
    </source>
</evidence>
<name>A0AAD2DDX6_9CLOT</name>
<organism evidence="2 3">
    <name type="scientific">Clostridium neonatale</name>
    <dbReference type="NCBI Taxonomy" id="137838"/>
    <lineage>
        <taxon>Bacteria</taxon>
        <taxon>Bacillati</taxon>
        <taxon>Bacillota</taxon>
        <taxon>Clostridia</taxon>
        <taxon>Eubacteriales</taxon>
        <taxon>Clostridiaceae</taxon>
        <taxon>Clostridium</taxon>
    </lineage>
</organism>
<dbReference type="Proteomes" id="UP001189143">
    <property type="component" value="Unassembled WGS sequence"/>
</dbReference>
<dbReference type="EMBL" id="CAMTCP010000066">
    <property type="protein sequence ID" value="CAI3545373.1"/>
    <property type="molecule type" value="Genomic_DNA"/>
</dbReference>
<evidence type="ECO:0000259" key="1">
    <source>
        <dbReference type="Pfam" id="PF09643"/>
    </source>
</evidence>
<dbReference type="Pfam" id="PF09643">
    <property type="entry name" value="YopX"/>
    <property type="match status" value="1"/>
</dbReference>
<evidence type="ECO:0000313" key="3">
    <source>
        <dbReference type="Proteomes" id="UP001189143"/>
    </source>
</evidence>
<feature type="domain" description="YopX protein" evidence="1">
    <location>
        <begin position="43"/>
        <end position="122"/>
    </location>
</feature>
<sequence length="123" mass="14345">MRKIKFRGKCISPKYEDESIYLKWIYGDLHHVGNEYFIYCDDGMWHEVDKDTIGQYAGVKDKNEKEIYDGDIVKFKNAFGGLIGVVRYYANCKPIIESDNKRSVDIAECNEEDLEVLGNKFED</sequence>